<dbReference type="NCBIfam" id="TIGR01863">
    <property type="entry name" value="cas_Csd1"/>
    <property type="match status" value="1"/>
</dbReference>
<sequence>MSWIEQLVQTYNENEQFAGRDGVTGMTALLPPVGHIVQNAQIEITVDVDGKLIHAEVVSDKWEQPTLIPCTPDSASRTFSPSPHPLHDNLSYIARDYHAFVPAKKKDQKSAYEQYKELLGAWARSEDADPKVRAVYRYITEHDAIHELIAKKVLYCNEKGEILQKWTDKEHEKPPIFKAAAGDLMKSMVRFRVELDGDDCPELWRDTALQKKYRQFFAHHFSDIEQKLCYATGKMLPVTDKHGKGIRFPGDGAKIISSNDSQGFTFRGRFADADECISIGYETSQKAMNALMWLIRNQGYLHKEEKGGEEKEREDEQKDSFNRVHSVGGRVFLAWGRYAKKIPSAFDDTARMMRGRRAADAASTIPVTMKDWATSMKRTLDGYRAEFKRAEKSQVNVMILDAATPGRLSICYYDEMAGEDFIERIEKWHTRGRWLQHSYDKAAEKPYTYFGVPIPKRLVEACYGENIGDNQLKMELERIFYAIVQGRVLPLDMMRIAFGRTVRRAALDEYYEWCRRQLEPSCSIICNRLNHVKEEYTVALDREQRDRSYLYGRLLAVADQIERSTFNTEDLKNGRTTNAMRYMDRFSVRPAATWGTLRKKLIPYERKIERYGGKERRLLNEITALFEDQDFSSNAPLDVKFLLGFSCQNYAMELARSAHKKKDGEKAAHQPDV</sequence>
<dbReference type="InterPro" id="IPR010144">
    <property type="entry name" value="CRISPR-assoc_prot_Csd1-typ"/>
</dbReference>
<dbReference type="HOGENOM" id="CLU_016417_0_0_9"/>
<evidence type="ECO:0000313" key="1">
    <source>
        <dbReference type="EMBL" id="EFW29036.1"/>
    </source>
</evidence>
<proteinExistence type="predicted"/>
<gene>
    <name evidence="1" type="primary">csd1</name>
    <name evidence="1" type="ORF">HMPREF9555_01806</name>
</gene>
<organism evidence="1 2">
    <name type="scientific">Selenomonas artemidis F0399</name>
    <dbReference type="NCBI Taxonomy" id="749551"/>
    <lineage>
        <taxon>Bacteria</taxon>
        <taxon>Bacillati</taxon>
        <taxon>Bacillota</taxon>
        <taxon>Negativicutes</taxon>
        <taxon>Selenomonadales</taxon>
        <taxon>Selenomonadaceae</taxon>
        <taxon>Selenomonas</taxon>
    </lineage>
</organism>
<name>E7N465_9FIRM</name>
<dbReference type="RefSeq" id="WP_009350456.1">
    <property type="nucleotide sequence ID" value="NZ_GL638151.1"/>
</dbReference>
<reference evidence="1 2" key="1">
    <citation type="submission" date="2010-08" db="EMBL/GenBank/DDBJ databases">
        <authorList>
            <person name="Weinstock G."/>
            <person name="Sodergren E."/>
            <person name="Clifton S."/>
            <person name="Fulton L."/>
            <person name="Fulton B."/>
            <person name="Courtney L."/>
            <person name="Fronick C."/>
            <person name="Harrison M."/>
            <person name="Strong C."/>
            <person name="Farmer C."/>
            <person name="Delahaunty K."/>
            <person name="Markovic C."/>
            <person name="Hall O."/>
            <person name="Minx P."/>
            <person name="Tomlinson C."/>
            <person name="Mitreva M."/>
            <person name="Hou S."/>
            <person name="Chen J."/>
            <person name="Wollam A."/>
            <person name="Pepin K.H."/>
            <person name="Johnson M."/>
            <person name="Bhonagiri V."/>
            <person name="Zhang X."/>
            <person name="Suruliraj S."/>
            <person name="Warren W."/>
            <person name="Chinwalla A."/>
            <person name="Mardis E.R."/>
            <person name="Wilson R.K."/>
        </authorList>
    </citation>
    <scope>NUCLEOTIDE SEQUENCE [LARGE SCALE GENOMIC DNA]</scope>
    <source>
        <strain evidence="1 2">F0399</strain>
    </source>
</reference>
<dbReference type="Pfam" id="PF09709">
    <property type="entry name" value="Cas_Csd1"/>
    <property type="match status" value="1"/>
</dbReference>
<protein>
    <submittedName>
        <fullName evidence="1">CRISPR-associated protein, Csd1 family</fullName>
    </submittedName>
</protein>
<dbReference type="EMBL" id="AECV01000044">
    <property type="protein sequence ID" value="EFW29036.1"/>
    <property type="molecule type" value="Genomic_DNA"/>
</dbReference>
<keyword evidence="2" id="KW-1185">Reference proteome</keyword>
<accession>E7N465</accession>
<dbReference type="AlphaFoldDB" id="E7N465"/>
<dbReference type="Proteomes" id="UP000004633">
    <property type="component" value="Unassembled WGS sequence"/>
</dbReference>
<dbReference type="STRING" id="749551.HMPREF9555_01806"/>
<evidence type="ECO:0000313" key="2">
    <source>
        <dbReference type="Proteomes" id="UP000004633"/>
    </source>
</evidence>
<comment type="caution">
    <text evidence="1">The sequence shown here is derived from an EMBL/GenBank/DDBJ whole genome shotgun (WGS) entry which is preliminary data.</text>
</comment>